<dbReference type="EMBL" id="JARJBC010000016">
    <property type="protein sequence ID" value="MDF3292148.1"/>
    <property type="molecule type" value="Genomic_DNA"/>
</dbReference>
<comment type="caution">
    <text evidence="2">The sequence shown here is derived from an EMBL/GenBank/DDBJ whole genome shotgun (WGS) entry which is preliminary data.</text>
</comment>
<evidence type="ECO:0008006" key="4">
    <source>
        <dbReference type="Google" id="ProtNLM"/>
    </source>
</evidence>
<evidence type="ECO:0000313" key="3">
    <source>
        <dbReference type="Proteomes" id="UP001216579"/>
    </source>
</evidence>
<keyword evidence="1" id="KW-0732">Signal</keyword>
<proteinExistence type="predicted"/>
<gene>
    <name evidence="2" type="ORF">P3G67_23525</name>
</gene>
<dbReference type="Proteomes" id="UP001216579">
    <property type="component" value="Unassembled WGS sequence"/>
</dbReference>
<reference evidence="2 3" key="1">
    <citation type="submission" date="2023-03" db="EMBL/GenBank/DDBJ databases">
        <title>Draft genome sequence of Streptomyces sp. RB6PN23 isolated from peat swamp forest in Thailand.</title>
        <authorList>
            <person name="Klaysubun C."/>
            <person name="Duangmal K."/>
        </authorList>
    </citation>
    <scope>NUCLEOTIDE SEQUENCE [LARGE SCALE GENOMIC DNA]</scope>
    <source>
        <strain evidence="2 3">RB6PN23</strain>
    </source>
</reference>
<feature type="chain" id="PRO_5046312327" description="Secreted protein" evidence="1">
    <location>
        <begin position="25"/>
        <end position="83"/>
    </location>
</feature>
<evidence type="ECO:0000313" key="2">
    <source>
        <dbReference type="EMBL" id="MDF3292148.1"/>
    </source>
</evidence>
<protein>
    <recommendedName>
        <fullName evidence="4">Secreted protein</fullName>
    </recommendedName>
</protein>
<sequence length="83" mass="8016">MSSLKRRIAQVTLLATASTLPVIASAGSASAVGADLGPLVERVAKTAVPLVANTLNGLQGRHGAAPLSNAIGQSGGMASPGGL</sequence>
<evidence type="ECO:0000256" key="1">
    <source>
        <dbReference type="SAM" id="SignalP"/>
    </source>
</evidence>
<dbReference type="RefSeq" id="WP_269857817.1">
    <property type="nucleotide sequence ID" value="NZ_JARJBC010000016.1"/>
</dbReference>
<feature type="signal peptide" evidence="1">
    <location>
        <begin position="1"/>
        <end position="24"/>
    </location>
</feature>
<name>A0ABT5ZSY8_9ACTN</name>
<organism evidence="2 3">
    <name type="scientific">Streptomyces silvisoli</name>
    <dbReference type="NCBI Taxonomy" id="3034235"/>
    <lineage>
        <taxon>Bacteria</taxon>
        <taxon>Bacillati</taxon>
        <taxon>Actinomycetota</taxon>
        <taxon>Actinomycetes</taxon>
        <taxon>Kitasatosporales</taxon>
        <taxon>Streptomycetaceae</taxon>
        <taxon>Streptomyces</taxon>
    </lineage>
</organism>
<accession>A0ABT5ZSY8</accession>
<keyword evidence="3" id="KW-1185">Reference proteome</keyword>